<protein>
    <recommendedName>
        <fullName evidence="3">Transcriptional regulator</fullName>
    </recommendedName>
</protein>
<proteinExistence type="predicted"/>
<gene>
    <name evidence="1" type="ORF">G443_003845</name>
</gene>
<evidence type="ECO:0008006" key="3">
    <source>
        <dbReference type="Google" id="ProtNLM"/>
    </source>
</evidence>
<reference evidence="1 2" key="1">
    <citation type="submission" date="2022-06" db="EMBL/GenBank/DDBJ databases">
        <title>Genomic Encyclopedia of Type Strains, Phase I: the one thousand microbial genomes (KMG-I) project.</title>
        <authorList>
            <person name="Kyrpides N."/>
        </authorList>
    </citation>
    <scope>NUCLEOTIDE SEQUENCE [LARGE SCALE GENOMIC DNA]</scope>
    <source>
        <strain evidence="1 2">DSM 43889</strain>
    </source>
</reference>
<organism evidence="1 2">
    <name type="scientific">Actinoalloteichus caeruleus DSM 43889</name>
    <dbReference type="NCBI Taxonomy" id="1120930"/>
    <lineage>
        <taxon>Bacteria</taxon>
        <taxon>Bacillati</taxon>
        <taxon>Actinomycetota</taxon>
        <taxon>Actinomycetes</taxon>
        <taxon>Pseudonocardiales</taxon>
        <taxon>Pseudonocardiaceae</taxon>
        <taxon>Actinoalloteichus</taxon>
        <taxon>Actinoalloteichus cyanogriseus</taxon>
    </lineage>
</organism>
<keyword evidence="2" id="KW-1185">Reference proteome</keyword>
<dbReference type="Gene3D" id="1.25.40.10">
    <property type="entry name" value="Tetratricopeptide repeat domain"/>
    <property type="match status" value="1"/>
</dbReference>
<comment type="caution">
    <text evidence="1">The sequence shown here is derived from an EMBL/GenBank/DDBJ whole genome shotgun (WGS) entry which is preliminary data.</text>
</comment>
<dbReference type="EMBL" id="AUBJ02000001">
    <property type="protein sequence ID" value="MCP2333575.1"/>
    <property type="molecule type" value="Genomic_DNA"/>
</dbReference>
<accession>A0ABT1JM17</accession>
<sequence length="378" mass="41722">MFRVRSDSDIGFYSTRRRTTAKLRGEREKEEDVRRIDFLRGLAAVTGSALTGGSLAATLDDAARTTATAPQVIGKEHVAQVRDATALLRSSDHAGTPLSLQAMAGQLRWAVELLDASASHQDRVDLHAEVGNLAEVVGWAYFDQGHHHSADRYFRIGLHCADVAGSWWLRSEILSDMARQAIYIGQPDEALTLLGAARVREDRISPLRRANLSAVQARAHGALGNAEECLRSVKQAEDHFNQHDRESDDKDDPNFGEYATYYSAAQLHGDTAGGLSRIAARGVHFTETCRRLRFAVDHYPAEYFRSALSSQSRLVALLLRHGDQDEAAAVGMQVLGQVRGIPSRRLRDKIAEIRAAARGNYRPVAELRQKATNVLHRA</sequence>
<dbReference type="InterPro" id="IPR011990">
    <property type="entry name" value="TPR-like_helical_dom_sf"/>
</dbReference>
<dbReference type="SUPFAM" id="SSF48452">
    <property type="entry name" value="TPR-like"/>
    <property type="match status" value="1"/>
</dbReference>
<evidence type="ECO:0000313" key="1">
    <source>
        <dbReference type="EMBL" id="MCP2333575.1"/>
    </source>
</evidence>
<evidence type="ECO:0000313" key="2">
    <source>
        <dbReference type="Proteomes" id="UP000791080"/>
    </source>
</evidence>
<name>A0ABT1JM17_ACTCY</name>
<dbReference type="Proteomes" id="UP000791080">
    <property type="component" value="Unassembled WGS sequence"/>
</dbReference>